<keyword evidence="3" id="KW-1185">Reference proteome</keyword>
<evidence type="ECO:0000313" key="2">
    <source>
        <dbReference type="EMBL" id="KAK7868914.1"/>
    </source>
</evidence>
<accession>A0AAN9W317</accession>
<evidence type="ECO:0000313" key="3">
    <source>
        <dbReference type="Proteomes" id="UP001378592"/>
    </source>
</evidence>
<name>A0AAN9W317_9ORTH</name>
<dbReference type="Proteomes" id="UP001378592">
    <property type="component" value="Unassembled WGS sequence"/>
</dbReference>
<organism evidence="2 3">
    <name type="scientific">Gryllus longicercus</name>
    <dbReference type="NCBI Taxonomy" id="2509291"/>
    <lineage>
        <taxon>Eukaryota</taxon>
        <taxon>Metazoa</taxon>
        <taxon>Ecdysozoa</taxon>
        <taxon>Arthropoda</taxon>
        <taxon>Hexapoda</taxon>
        <taxon>Insecta</taxon>
        <taxon>Pterygota</taxon>
        <taxon>Neoptera</taxon>
        <taxon>Polyneoptera</taxon>
        <taxon>Orthoptera</taxon>
        <taxon>Ensifera</taxon>
        <taxon>Gryllidea</taxon>
        <taxon>Grylloidea</taxon>
        <taxon>Gryllidae</taxon>
        <taxon>Gryllinae</taxon>
        <taxon>Gryllus</taxon>
    </lineage>
</organism>
<comment type="caution">
    <text evidence="2">The sequence shown here is derived from an EMBL/GenBank/DDBJ whole genome shotgun (WGS) entry which is preliminary data.</text>
</comment>
<proteinExistence type="predicted"/>
<reference evidence="2 3" key="1">
    <citation type="submission" date="2024-03" db="EMBL/GenBank/DDBJ databases">
        <title>The genome assembly and annotation of the cricket Gryllus longicercus Weissman &amp; Gray.</title>
        <authorList>
            <person name="Szrajer S."/>
            <person name="Gray D."/>
            <person name="Ylla G."/>
        </authorList>
    </citation>
    <scope>NUCLEOTIDE SEQUENCE [LARGE SCALE GENOMIC DNA]</scope>
    <source>
        <strain evidence="2">DAG 2021-001</strain>
        <tissue evidence="2">Whole body minus gut</tissue>
    </source>
</reference>
<dbReference type="AlphaFoldDB" id="A0AAN9W317"/>
<evidence type="ECO:0000256" key="1">
    <source>
        <dbReference type="SAM" id="MobiDB-lite"/>
    </source>
</evidence>
<protein>
    <submittedName>
        <fullName evidence="2">Uncharacterized protein</fullName>
    </submittedName>
</protein>
<feature type="compositionally biased region" description="Gly residues" evidence="1">
    <location>
        <begin position="70"/>
        <end position="88"/>
    </location>
</feature>
<gene>
    <name evidence="2" type="ORF">R5R35_014224</name>
</gene>
<dbReference type="EMBL" id="JAZDUA010000085">
    <property type="protein sequence ID" value="KAK7868914.1"/>
    <property type="molecule type" value="Genomic_DNA"/>
</dbReference>
<feature type="region of interest" description="Disordered" evidence="1">
    <location>
        <begin position="55"/>
        <end position="133"/>
    </location>
</feature>
<feature type="compositionally biased region" description="Pro residues" evidence="1">
    <location>
        <begin position="92"/>
        <end position="111"/>
    </location>
</feature>
<sequence>MFQGVGHTSRGRPARFKRQADRNQILNDIFQIPIQTLTAVQTLLQHTRPVFPNLYTAPPQPASASASAPAGGGGFFGQAPGAGAGYYGGTRPRPPAPAPAAAPASRPPPPASFLDDFFGRPRPSRGPLTFGANAVQVRPASDGSSFKI</sequence>